<dbReference type="Pfam" id="PF25244">
    <property type="entry name" value="PML_C"/>
    <property type="match status" value="1"/>
</dbReference>
<keyword evidence="3" id="KW-1185">Reference proteome</keyword>
<protein>
    <recommendedName>
        <fullName evidence="1">PML C-terminal domain-containing protein</fullName>
    </recommendedName>
</protein>
<evidence type="ECO:0000259" key="1">
    <source>
        <dbReference type="Pfam" id="PF25244"/>
    </source>
</evidence>
<dbReference type="AlphaFoldDB" id="A0AA88YMV9"/>
<gene>
    <name evidence="2" type="ORF">FSP39_017890</name>
</gene>
<reference evidence="2" key="1">
    <citation type="submission" date="2019-08" db="EMBL/GenBank/DDBJ databases">
        <title>The improved chromosome-level genome for the pearl oyster Pinctada fucata martensii using PacBio sequencing and Hi-C.</title>
        <authorList>
            <person name="Zheng Z."/>
        </authorList>
    </citation>
    <scope>NUCLEOTIDE SEQUENCE</scope>
    <source>
        <strain evidence="2">ZZ-2019</strain>
        <tissue evidence="2">Adductor muscle</tissue>
    </source>
</reference>
<dbReference type="EMBL" id="VSWD01000001">
    <property type="protein sequence ID" value="KAK3108883.1"/>
    <property type="molecule type" value="Genomic_DNA"/>
</dbReference>
<comment type="caution">
    <text evidence="2">The sequence shown here is derived from an EMBL/GenBank/DDBJ whole genome shotgun (WGS) entry which is preliminary data.</text>
</comment>
<dbReference type="Proteomes" id="UP001186944">
    <property type="component" value="Unassembled WGS sequence"/>
</dbReference>
<dbReference type="InterPro" id="IPR036397">
    <property type="entry name" value="RNaseH_sf"/>
</dbReference>
<dbReference type="InterPro" id="IPR057617">
    <property type="entry name" value="PML_C"/>
</dbReference>
<proteinExistence type="predicted"/>
<organism evidence="2 3">
    <name type="scientific">Pinctada imbricata</name>
    <name type="common">Atlantic pearl-oyster</name>
    <name type="synonym">Pinctada martensii</name>
    <dbReference type="NCBI Taxonomy" id="66713"/>
    <lineage>
        <taxon>Eukaryota</taxon>
        <taxon>Metazoa</taxon>
        <taxon>Spiralia</taxon>
        <taxon>Lophotrochozoa</taxon>
        <taxon>Mollusca</taxon>
        <taxon>Bivalvia</taxon>
        <taxon>Autobranchia</taxon>
        <taxon>Pteriomorphia</taxon>
        <taxon>Pterioida</taxon>
        <taxon>Pterioidea</taxon>
        <taxon>Pteriidae</taxon>
        <taxon>Pinctada</taxon>
    </lineage>
</organism>
<dbReference type="Gene3D" id="3.30.420.10">
    <property type="entry name" value="Ribonuclease H-like superfamily/Ribonuclease H"/>
    <property type="match status" value="1"/>
</dbReference>
<dbReference type="GO" id="GO:0003676">
    <property type="term" value="F:nucleic acid binding"/>
    <property type="evidence" value="ECO:0007669"/>
    <property type="project" value="InterPro"/>
</dbReference>
<evidence type="ECO:0000313" key="3">
    <source>
        <dbReference type="Proteomes" id="UP001186944"/>
    </source>
</evidence>
<accession>A0AA88YMV9</accession>
<feature type="domain" description="PML C-terminal" evidence="1">
    <location>
        <begin position="213"/>
        <end position="278"/>
    </location>
</feature>
<sequence length="282" mass="32272">MCGEWCRMRDDNSKKHRNLPWGMDLENENLKADLLNIFKGLDCNKLSKLDSTNRNEWFNNSVRSKAPKDKHYRESSSLQHRLAAAVCQTNEGYSYITKLLGNFCKVYRAEGASGVSIITWLHVPPFLACWKCYINWTSISLNPTADNQKQATLARHILGEAYDAHDALDDCIMLQKLVLETEKENILFKKFSFQNGLLYCHGVKHLPYTIGFLCSKTVISNVIAKKLLSSFRTYDNLELSFERGGHDGLYALLSERDMGGKPRVTKSHAVIKKLVDYFLHIE</sequence>
<name>A0AA88YMV9_PINIB</name>
<evidence type="ECO:0000313" key="2">
    <source>
        <dbReference type="EMBL" id="KAK3108883.1"/>
    </source>
</evidence>